<evidence type="ECO:0000259" key="12">
    <source>
        <dbReference type="Pfam" id="PF01694"/>
    </source>
</evidence>
<dbReference type="Proteomes" id="UP001476247">
    <property type="component" value="Unassembled WGS sequence"/>
</dbReference>
<comment type="caution">
    <text evidence="10">Lacks conserved residue(s) required for the propagation of feature annotation.</text>
</comment>
<comment type="similarity">
    <text evidence="3 10">Belongs to the peptidase S54 family.</text>
</comment>
<reference evidence="13 14" key="1">
    <citation type="submission" date="2024-04" db="EMBL/GenBank/DDBJ databases">
        <title>genome sequences of Mucor flavus KT1a and Helicostylum pulchrum KT1b strains isolation_sourced from the surface of a dry-aged beef.</title>
        <authorList>
            <person name="Toyotome T."/>
            <person name="Hosono M."/>
            <person name="Torimaru M."/>
            <person name="Fukuda K."/>
            <person name="Mikami N."/>
        </authorList>
    </citation>
    <scope>NUCLEOTIDE SEQUENCE [LARGE SCALE GENOMIC DNA]</scope>
    <source>
        <strain evidence="13 14">KT1b</strain>
    </source>
</reference>
<evidence type="ECO:0000313" key="13">
    <source>
        <dbReference type="EMBL" id="GAA5795841.1"/>
    </source>
</evidence>
<feature type="region of interest" description="Disordered" evidence="11">
    <location>
        <begin position="411"/>
        <end position="472"/>
    </location>
</feature>
<evidence type="ECO:0000256" key="7">
    <source>
        <dbReference type="ARBA" id="ARBA00022825"/>
    </source>
</evidence>
<evidence type="ECO:0000256" key="4">
    <source>
        <dbReference type="ARBA" id="ARBA00022670"/>
    </source>
</evidence>
<keyword evidence="4 10" id="KW-0645">Protease</keyword>
<dbReference type="EC" id="3.4.21.105" evidence="10"/>
<dbReference type="EMBL" id="BAABUJ010000005">
    <property type="protein sequence ID" value="GAA5795841.1"/>
    <property type="molecule type" value="Genomic_DNA"/>
</dbReference>
<protein>
    <recommendedName>
        <fullName evidence="10">Rhomboid-type serine protease</fullName>
        <ecNumber evidence="10">3.4.21.105</ecNumber>
    </recommendedName>
</protein>
<keyword evidence="7 10" id="KW-0720">Serine protease</keyword>
<feature type="transmembrane region" description="Helical" evidence="10">
    <location>
        <begin position="267"/>
        <end position="291"/>
    </location>
</feature>
<evidence type="ECO:0000256" key="10">
    <source>
        <dbReference type="RuleBase" id="RU362115"/>
    </source>
</evidence>
<comment type="function">
    <text evidence="10">Serine protease involved in intramembrane proteolysis.</text>
</comment>
<feature type="transmembrane region" description="Helical" evidence="10">
    <location>
        <begin position="303"/>
        <end position="321"/>
    </location>
</feature>
<evidence type="ECO:0000313" key="14">
    <source>
        <dbReference type="Proteomes" id="UP001476247"/>
    </source>
</evidence>
<comment type="catalytic activity">
    <reaction evidence="1 10">
        <text>Cleaves type-1 transmembrane domains using a catalytic dyad composed of serine and histidine that are contributed by different transmembrane domains.</text>
        <dbReference type="EC" id="3.4.21.105"/>
    </reaction>
</comment>
<dbReference type="SUPFAM" id="SSF144091">
    <property type="entry name" value="Rhomboid-like"/>
    <property type="match status" value="1"/>
</dbReference>
<keyword evidence="5 10" id="KW-0812">Transmembrane</keyword>
<comment type="subcellular location">
    <subcellularLocation>
        <location evidence="2 10">Membrane</location>
        <topology evidence="2 10">Multi-pass membrane protein</topology>
    </subcellularLocation>
</comment>
<evidence type="ECO:0000256" key="5">
    <source>
        <dbReference type="ARBA" id="ARBA00022692"/>
    </source>
</evidence>
<feature type="compositionally biased region" description="Polar residues" evidence="11">
    <location>
        <begin position="428"/>
        <end position="437"/>
    </location>
</feature>
<evidence type="ECO:0000256" key="3">
    <source>
        <dbReference type="ARBA" id="ARBA00009045"/>
    </source>
</evidence>
<keyword evidence="9 10" id="KW-0472">Membrane</keyword>
<feature type="transmembrane region" description="Helical" evidence="10">
    <location>
        <begin position="126"/>
        <end position="147"/>
    </location>
</feature>
<feature type="transmembrane region" description="Helical" evidence="10">
    <location>
        <begin position="333"/>
        <end position="352"/>
    </location>
</feature>
<dbReference type="Gene3D" id="1.20.1540.10">
    <property type="entry name" value="Rhomboid-like"/>
    <property type="match status" value="1"/>
</dbReference>
<dbReference type="PANTHER" id="PTHR22936">
    <property type="entry name" value="RHOMBOID-RELATED"/>
    <property type="match status" value="1"/>
</dbReference>
<gene>
    <name evidence="13" type="ORF">HPULCUR_001203</name>
</gene>
<feature type="compositionally biased region" description="Pro residues" evidence="11">
    <location>
        <begin position="412"/>
        <end position="427"/>
    </location>
</feature>
<dbReference type="InterPro" id="IPR035952">
    <property type="entry name" value="Rhomboid-like_sf"/>
</dbReference>
<sequence>MYKYMLKAATLPNTPPSLNSPSRHGRKLSHVQFGKRPYNLQDEYASSAFMLQYDEKPKHFITTDSTIEINKSVSSSHGDDDPEELQVPELGVEQRNNKNNNSIRKRFTRWFFRLDNIGPFTIGDHWALFTYLMFGFTIIIFSGELLLSKQSSGEFFELEPFNYMLGPSMEIMIQSGARFPPCMRKVDSMPSDQKYVCLHTISQSNLTPFASNRSNDLPDDSSNQLMLLDPAIELTDPRLLNSTCSLSTICGMTAFHQHRIPDQTYRLLSPLFIHTGLIHLCINMAFLVVLGSRVERTINSLRFTLLYIGSGIFGHALGANFSPPTTQRPITNLFKLLVCTGLTFSIGILPGVDTFSHMGGLISGVLLPVFLLPVSWWTFTHSRRKVALFYLLRVLSIYNVQEELYENETPGLLPPHALPTPPPPPPEQDSSTLTSPWWSEEPPTDPTPTPEAEAEPLSSQQDTTRQEKENKIVNMSVLSFRRSSPKDSATPWKERCFLVATTNLSSERIEKENVRKELEDLFDNSANCSMVCFLRSSRELTKERLLKENNGKLPITFSINPFYGTWLSIARTPARCKEHLLNVGDIQRKTFSDYSSIELGEELSRSGEHVTGAVKKTFSPLHHLTQRYIDSWKDGNQQAFFSKFWSSAQKGDAFYLVLDSTKRLVDNALGHDKKK</sequence>
<evidence type="ECO:0000256" key="8">
    <source>
        <dbReference type="ARBA" id="ARBA00022989"/>
    </source>
</evidence>
<dbReference type="PANTHER" id="PTHR22936:SF69">
    <property type="entry name" value="RHOMBOID-LIKE PROTEIN"/>
    <property type="match status" value="1"/>
</dbReference>
<organism evidence="13 14">
    <name type="scientific">Helicostylum pulchrum</name>
    <dbReference type="NCBI Taxonomy" id="562976"/>
    <lineage>
        <taxon>Eukaryota</taxon>
        <taxon>Fungi</taxon>
        <taxon>Fungi incertae sedis</taxon>
        <taxon>Mucoromycota</taxon>
        <taxon>Mucoromycotina</taxon>
        <taxon>Mucoromycetes</taxon>
        <taxon>Mucorales</taxon>
        <taxon>Mucorineae</taxon>
        <taxon>Mucoraceae</taxon>
        <taxon>Helicostylum</taxon>
    </lineage>
</organism>
<feature type="transmembrane region" description="Helical" evidence="10">
    <location>
        <begin position="358"/>
        <end position="379"/>
    </location>
</feature>
<evidence type="ECO:0000256" key="11">
    <source>
        <dbReference type="SAM" id="MobiDB-lite"/>
    </source>
</evidence>
<feature type="region of interest" description="Disordered" evidence="11">
    <location>
        <begin position="71"/>
        <end position="97"/>
    </location>
</feature>
<name>A0ABP9XM15_9FUNG</name>
<keyword evidence="6 10" id="KW-0378">Hydrolase</keyword>
<accession>A0ABP9XM15</accession>
<evidence type="ECO:0000256" key="6">
    <source>
        <dbReference type="ARBA" id="ARBA00022801"/>
    </source>
</evidence>
<evidence type="ECO:0000256" key="9">
    <source>
        <dbReference type="ARBA" id="ARBA00023136"/>
    </source>
</evidence>
<keyword evidence="8 10" id="KW-1133">Transmembrane helix</keyword>
<proteinExistence type="inferred from homology"/>
<keyword evidence="14" id="KW-1185">Reference proteome</keyword>
<comment type="caution">
    <text evidence="13">The sequence shown here is derived from an EMBL/GenBank/DDBJ whole genome shotgun (WGS) entry which is preliminary data.</text>
</comment>
<dbReference type="InterPro" id="IPR022764">
    <property type="entry name" value="Peptidase_S54_rhomboid_dom"/>
</dbReference>
<evidence type="ECO:0000256" key="2">
    <source>
        <dbReference type="ARBA" id="ARBA00004141"/>
    </source>
</evidence>
<feature type="domain" description="Peptidase S54 rhomboid" evidence="12">
    <location>
        <begin position="262"/>
        <end position="325"/>
    </location>
</feature>
<evidence type="ECO:0000256" key="1">
    <source>
        <dbReference type="ARBA" id="ARBA00000156"/>
    </source>
</evidence>
<dbReference type="Pfam" id="PF01694">
    <property type="entry name" value="Rhomboid"/>
    <property type="match status" value="1"/>
</dbReference>
<dbReference type="InterPro" id="IPR002610">
    <property type="entry name" value="Peptidase_S54_rhomboid-like"/>
</dbReference>